<reference evidence="2 3" key="1">
    <citation type="submission" date="2017-11" db="EMBL/GenBank/DDBJ databases">
        <title>De-novo sequencing of pomegranate (Punica granatum L.) genome.</title>
        <authorList>
            <person name="Akparov Z."/>
            <person name="Amiraslanov A."/>
            <person name="Hajiyeva S."/>
            <person name="Abbasov M."/>
            <person name="Kaur K."/>
            <person name="Hamwieh A."/>
            <person name="Solovyev V."/>
            <person name="Salamov A."/>
            <person name="Braich B."/>
            <person name="Kosarev P."/>
            <person name="Mahmoud A."/>
            <person name="Hajiyev E."/>
            <person name="Babayeva S."/>
            <person name="Izzatullayeva V."/>
            <person name="Mammadov A."/>
            <person name="Mammadov A."/>
            <person name="Sharifova S."/>
            <person name="Ojaghi J."/>
            <person name="Eynullazada K."/>
            <person name="Bayramov B."/>
            <person name="Abdulazimova A."/>
            <person name="Shahmuradov I."/>
        </authorList>
    </citation>
    <scope>NUCLEOTIDE SEQUENCE [LARGE SCALE GENOMIC DNA]</scope>
    <source>
        <strain evidence="3">cv. AG2017</strain>
        <tissue evidence="2">Leaf</tissue>
    </source>
</reference>
<sequence length="72" mass="7339">MAGHPTPQSMSSASSELDGDVDRGMGGPPGAPLPPISGMDRDLRKPIGIPKIWGWGAPADHPTPPVNVVGGF</sequence>
<name>A0A2I0J212_PUNGR</name>
<gene>
    <name evidence="2" type="ORF">CRG98_029355</name>
</gene>
<dbReference type="EMBL" id="PGOL01002138">
    <property type="protein sequence ID" value="PKI50282.1"/>
    <property type="molecule type" value="Genomic_DNA"/>
</dbReference>
<dbReference type="AlphaFoldDB" id="A0A2I0J212"/>
<keyword evidence="3" id="KW-1185">Reference proteome</keyword>
<feature type="compositionally biased region" description="Polar residues" evidence="1">
    <location>
        <begin position="1"/>
        <end position="15"/>
    </location>
</feature>
<feature type="region of interest" description="Disordered" evidence="1">
    <location>
        <begin position="1"/>
        <end position="72"/>
    </location>
</feature>
<comment type="caution">
    <text evidence="2">The sequence shown here is derived from an EMBL/GenBank/DDBJ whole genome shotgun (WGS) entry which is preliminary data.</text>
</comment>
<proteinExistence type="predicted"/>
<protein>
    <submittedName>
        <fullName evidence="2">Uncharacterized protein</fullName>
    </submittedName>
</protein>
<organism evidence="2 3">
    <name type="scientific">Punica granatum</name>
    <name type="common">Pomegranate</name>
    <dbReference type="NCBI Taxonomy" id="22663"/>
    <lineage>
        <taxon>Eukaryota</taxon>
        <taxon>Viridiplantae</taxon>
        <taxon>Streptophyta</taxon>
        <taxon>Embryophyta</taxon>
        <taxon>Tracheophyta</taxon>
        <taxon>Spermatophyta</taxon>
        <taxon>Magnoliopsida</taxon>
        <taxon>eudicotyledons</taxon>
        <taxon>Gunneridae</taxon>
        <taxon>Pentapetalae</taxon>
        <taxon>rosids</taxon>
        <taxon>malvids</taxon>
        <taxon>Myrtales</taxon>
        <taxon>Lythraceae</taxon>
        <taxon>Punica</taxon>
    </lineage>
</organism>
<accession>A0A2I0J212</accession>
<dbReference type="Proteomes" id="UP000233551">
    <property type="component" value="Unassembled WGS sequence"/>
</dbReference>
<evidence type="ECO:0000313" key="3">
    <source>
        <dbReference type="Proteomes" id="UP000233551"/>
    </source>
</evidence>
<evidence type="ECO:0000256" key="1">
    <source>
        <dbReference type="SAM" id="MobiDB-lite"/>
    </source>
</evidence>
<evidence type="ECO:0000313" key="2">
    <source>
        <dbReference type="EMBL" id="PKI50282.1"/>
    </source>
</evidence>